<evidence type="ECO:0000313" key="2">
    <source>
        <dbReference type="EMBL" id="KIM60308.1"/>
    </source>
</evidence>
<dbReference type="AlphaFoldDB" id="A0A0C2ZF00"/>
<dbReference type="HOGENOM" id="CLU_031133_1_0_1"/>
<dbReference type="OrthoDB" id="2800503at2759"/>
<feature type="region of interest" description="Disordered" evidence="1">
    <location>
        <begin position="111"/>
        <end position="165"/>
    </location>
</feature>
<evidence type="ECO:0000313" key="3">
    <source>
        <dbReference type="Proteomes" id="UP000053989"/>
    </source>
</evidence>
<accession>A0A0C2ZF00</accession>
<dbReference type="EMBL" id="KN822063">
    <property type="protein sequence ID" value="KIM60308.1"/>
    <property type="molecule type" value="Genomic_DNA"/>
</dbReference>
<protein>
    <submittedName>
        <fullName evidence="2">Uncharacterized protein</fullName>
    </submittedName>
</protein>
<dbReference type="STRING" id="1036808.A0A0C2ZF00"/>
<organism evidence="2 3">
    <name type="scientific">Scleroderma citrinum Foug A</name>
    <dbReference type="NCBI Taxonomy" id="1036808"/>
    <lineage>
        <taxon>Eukaryota</taxon>
        <taxon>Fungi</taxon>
        <taxon>Dikarya</taxon>
        <taxon>Basidiomycota</taxon>
        <taxon>Agaricomycotina</taxon>
        <taxon>Agaricomycetes</taxon>
        <taxon>Agaricomycetidae</taxon>
        <taxon>Boletales</taxon>
        <taxon>Sclerodermatineae</taxon>
        <taxon>Sclerodermataceae</taxon>
        <taxon>Scleroderma</taxon>
    </lineage>
</organism>
<keyword evidence="3" id="KW-1185">Reference proteome</keyword>
<proteinExistence type="predicted"/>
<reference evidence="2 3" key="1">
    <citation type="submission" date="2014-04" db="EMBL/GenBank/DDBJ databases">
        <authorList>
            <consortium name="DOE Joint Genome Institute"/>
            <person name="Kuo A."/>
            <person name="Kohler A."/>
            <person name="Nagy L.G."/>
            <person name="Floudas D."/>
            <person name="Copeland A."/>
            <person name="Barry K.W."/>
            <person name="Cichocki N."/>
            <person name="Veneault-Fourrey C."/>
            <person name="LaButti K."/>
            <person name="Lindquist E.A."/>
            <person name="Lipzen A."/>
            <person name="Lundell T."/>
            <person name="Morin E."/>
            <person name="Murat C."/>
            <person name="Sun H."/>
            <person name="Tunlid A."/>
            <person name="Henrissat B."/>
            <person name="Grigoriev I.V."/>
            <person name="Hibbett D.S."/>
            <person name="Martin F."/>
            <person name="Nordberg H.P."/>
            <person name="Cantor M.N."/>
            <person name="Hua S.X."/>
        </authorList>
    </citation>
    <scope>NUCLEOTIDE SEQUENCE [LARGE SCALE GENOMIC DNA]</scope>
    <source>
        <strain evidence="2 3">Foug A</strain>
    </source>
</reference>
<feature type="compositionally biased region" description="Polar residues" evidence="1">
    <location>
        <begin position="144"/>
        <end position="157"/>
    </location>
</feature>
<dbReference type="Proteomes" id="UP000053989">
    <property type="component" value="Unassembled WGS sequence"/>
</dbReference>
<dbReference type="InParanoid" id="A0A0C2ZF00"/>
<gene>
    <name evidence="2" type="ORF">SCLCIDRAFT_124517</name>
</gene>
<feature type="compositionally biased region" description="Polar residues" evidence="1">
    <location>
        <begin position="111"/>
        <end position="133"/>
    </location>
</feature>
<name>A0A0C2ZF00_9AGAM</name>
<reference evidence="3" key="2">
    <citation type="submission" date="2015-01" db="EMBL/GenBank/DDBJ databases">
        <title>Evolutionary Origins and Diversification of the Mycorrhizal Mutualists.</title>
        <authorList>
            <consortium name="DOE Joint Genome Institute"/>
            <consortium name="Mycorrhizal Genomics Consortium"/>
            <person name="Kohler A."/>
            <person name="Kuo A."/>
            <person name="Nagy L.G."/>
            <person name="Floudas D."/>
            <person name="Copeland A."/>
            <person name="Barry K.W."/>
            <person name="Cichocki N."/>
            <person name="Veneault-Fourrey C."/>
            <person name="LaButti K."/>
            <person name="Lindquist E.A."/>
            <person name="Lipzen A."/>
            <person name="Lundell T."/>
            <person name="Morin E."/>
            <person name="Murat C."/>
            <person name="Riley R."/>
            <person name="Ohm R."/>
            <person name="Sun H."/>
            <person name="Tunlid A."/>
            <person name="Henrissat B."/>
            <person name="Grigoriev I.V."/>
            <person name="Hibbett D.S."/>
            <person name="Martin F."/>
        </authorList>
    </citation>
    <scope>NUCLEOTIDE SEQUENCE [LARGE SCALE GENOMIC DNA]</scope>
    <source>
        <strain evidence="3">Foug A</strain>
    </source>
</reference>
<evidence type="ECO:0000256" key="1">
    <source>
        <dbReference type="SAM" id="MobiDB-lite"/>
    </source>
</evidence>
<sequence>MNDASEGIIDATSARKYLDDTQFCVPGEDMTPEHLSHALFYISKKAATPTLRSMIRAAAFLATTLTVSPIIASIQHFLSSETAKSAGLNSPLQNEELKEITIKLNTTIRQWSSQQESMQQPSAPVPRSQNHHPQSFHDIVANECRSNPPTSNPTMQGADQARGRSAIKQRQLLMDPDSDHLTIKSDTSIEDLVKTFQKALDSLNTNSSPPLQIRSIFRLRNQGLVLELSDAEAAAWLREPATRLDFTTKLGGKIRLKDRQYNIVVPFFPISTDIQCTETLQRIEEDSHIQSGTISQIRWIKDPAKREKHQRVAHTIVSLTSTEAANKVISNGLYVNMECLKPCKDKREPIRCLAATQG</sequence>